<feature type="region of interest" description="Disordered" evidence="1">
    <location>
        <begin position="157"/>
        <end position="182"/>
    </location>
</feature>
<dbReference type="GO" id="GO:0008017">
    <property type="term" value="F:microtubule binding"/>
    <property type="evidence" value="ECO:0007669"/>
    <property type="project" value="TreeGrafter"/>
</dbReference>
<dbReference type="GO" id="GO:0051493">
    <property type="term" value="P:regulation of cytoskeleton organization"/>
    <property type="evidence" value="ECO:0007669"/>
    <property type="project" value="TreeGrafter"/>
</dbReference>
<dbReference type="InterPro" id="IPR052111">
    <property type="entry name" value="Spermatogenesis_Ciliary_MAP"/>
</dbReference>
<protein>
    <recommendedName>
        <fullName evidence="2">CH-like domain-containing protein</fullName>
    </recommendedName>
</protein>
<accession>A0A250WQV6</accession>
<dbReference type="GO" id="GO:0005930">
    <property type="term" value="C:axoneme"/>
    <property type="evidence" value="ECO:0007669"/>
    <property type="project" value="TreeGrafter"/>
</dbReference>
<dbReference type="OrthoDB" id="62528at2759"/>
<dbReference type="InterPro" id="IPR010441">
    <property type="entry name" value="CH_2"/>
</dbReference>
<gene>
    <name evidence="3" type="ORF">CEUSTIGMA_g505.t1</name>
</gene>
<feature type="compositionally biased region" description="Polar residues" evidence="1">
    <location>
        <begin position="1"/>
        <end position="20"/>
    </location>
</feature>
<evidence type="ECO:0000259" key="2">
    <source>
        <dbReference type="Pfam" id="PF06294"/>
    </source>
</evidence>
<dbReference type="Gene3D" id="1.10.418.10">
    <property type="entry name" value="Calponin-like domain"/>
    <property type="match status" value="1"/>
</dbReference>
<name>A0A250WQV6_9CHLO</name>
<evidence type="ECO:0000313" key="3">
    <source>
        <dbReference type="EMBL" id="GAX73052.1"/>
    </source>
</evidence>
<dbReference type="PANTHER" id="PTHR12509:SF8">
    <property type="entry name" value="SPERMATOGENESIS-ASSOCIATED PROTEIN 4"/>
    <property type="match status" value="1"/>
</dbReference>
<keyword evidence="4" id="KW-1185">Reference proteome</keyword>
<proteinExistence type="predicted"/>
<comment type="caution">
    <text evidence="3">The sequence shown here is derived from an EMBL/GenBank/DDBJ whole genome shotgun (WGS) entry which is preliminary data.</text>
</comment>
<feature type="domain" description="CH-like" evidence="2">
    <location>
        <begin position="49"/>
        <end position="144"/>
    </location>
</feature>
<organism evidence="3 4">
    <name type="scientific">Chlamydomonas eustigma</name>
    <dbReference type="NCBI Taxonomy" id="1157962"/>
    <lineage>
        <taxon>Eukaryota</taxon>
        <taxon>Viridiplantae</taxon>
        <taxon>Chlorophyta</taxon>
        <taxon>core chlorophytes</taxon>
        <taxon>Chlorophyceae</taxon>
        <taxon>CS clade</taxon>
        <taxon>Chlamydomonadales</taxon>
        <taxon>Chlamydomonadaceae</taxon>
        <taxon>Chlamydomonas</taxon>
    </lineage>
</organism>
<dbReference type="Pfam" id="PF06294">
    <property type="entry name" value="CH_2"/>
    <property type="match status" value="1"/>
</dbReference>
<reference evidence="3 4" key="1">
    <citation type="submission" date="2017-08" db="EMBL/GenBank/DDBJ databases">
        <title>Acidophilic green algal genome provides insights into adaptation to an acidic environment.</title>
        <authorList>
            <person name="Hirooka S."/>
            <person name="Hirose Y."/>
            <person name="Kanesaki Y."/>
            <person name="Higuchi S."/>
            <person name="Fujiwara T."/>
            <person name="Onuma R."/>
            <person name="Era A."/>
            <person name="Ohbayashi R."/>
            <person name="Uzuka A."/>
            <person name="Nozaki H."/>
            <person name="Yoshikawa H."/>
            <person name="Miyagishima S.Y."/>
        </authorList>
    </citation>
    <scope>NUCLEOTIDE SEQUENCE [LARGE SCALE GENOMIC DNA]</scope>
    <source>
        <strain evidence="3 4">NIES-2499</strain>
    </source>
</reference>
<dbReference type="EMBL" id="BEGY01000002">
    <property type="protein sequence ID" value="GAX73052.1"/>
    <property type="molecule type" value="Genomic_DNA"/>
</dbReference>
<evidence type="ECO:0000313" key="4">
    <source>
        <dbReference type="Proteomes" id="UP000232323"/>
    </source>
</evidence>
<sequence length="222" mass="23771">MTMAASSSTFPHTIGRTNRSPGRGKFRVEGTTVFGYESPPDVPALHREVFKWVQSLDLSHALKNVRRDAANGFLVAEIFSRYFPADIKMHSFANAVSSKYKLDNWGQLQRYCSLQSIDLPSDLVEGTIQGVHGAAAALLEHLYEVFTGKKIQRVSALPPASATTGTAGDPSRPGGAGASGAQDIGKVISSQLKAAANVEFGQVQTQVVGDVADLRKRLASVQ</sequence>
<feature type="region of interest" description="Disordered" evidence="1">
    <location>
        <begin position="1"/>
        <end position="25"/>
    </location>
</feature>
<dbReference type="Proteomes" id="UP000232323">
    <property type="component" value="Unassembled WGS sequence"/>
</dbReference>
<dbReference type="PANTHER" id="PTHR12509">
    <property type="entry name" value="SPERMATOGENESIS-ASSOCIATED 4-RELATED"/>
    <property type="match status" value="1"/>
</dbReference>
<dbReference type="InterPro" id="IPR036872">
    <property type="entry name" value="CH_dom_sf"/>
</dbReference>
<dbReference type="AlphaFoldDB" id="A0A250WQV6"/>
<evidence type="ECO:0000256" key="1">
    <source>
        <dbReference type="SAM" id="MobiDB-lite"/>
    </source>
</evidence>
<dbReference type="STRING" id="1157962.A0A250WQV6"/>
<dbReference type="SUPFAM" id="SSF47576">
    <property type="entry name" value="Calponin-homology domain, CH-domain"/>
    <property type="match status" value="1"/>
</dbReference>